<dbReference type="SMART" id="SM00862">
    <property type="entry name" value="Trans_reg_C"/>
    <property type="match status" value="1"/>
</dbReference>
<dbReference type="InterPro" id="IPR039420">
    <property type="entry name" value="WalR-like"/>
</dbReference>
<dbReference type="PROSITE" id="PS51755">
    <property type="entry name" value="OMPR_PHOB"/>
    <property type="match status" value="1"/>
</dbReference>
<keyword evidence="7" id="KW-1185">Reference proteome</keyword>
<keyword evidence="2" id="KW-0597">Phosphoprotein</keyword>
<feature type="domain" description="OmpR/PhoB-type" evidence="5">
    <location>
        <begin position="125"/>
        <end position="224"/>
    </location>
</feature>
<evidence type="ECO:0000313" key="6">
    <source>
        <dbReference type="EMBL" id="NIJ00252.1"/>
    </source>
</evidence>
<dbReference type="Gene3D" id="6.10.250.690">
    <property type="match status" value="1"/>
</dbReference>
<dbReference type="PROSITE" id="PS50110">
    <property type="entry name" value="RESPONSE_REGULATORY"/>
    <property type="match status" value="1"/>
</dbReference>
<proteinExistence type="predicted"/>
<dbReference type="InterPro" id="IPR036388">
    <property type="entry name" value="WH-like_DNA-bd_sf"/>
</dbReference>
<dbReference type="PANTHER" id="PTHR48111:SF50">
    <property type="entry name" value="KDP OPERON TRANSCRIPTIONAL REGULATORY PROTEIN KDPE"/>
    <property type="match status" value="1"/>
</dbReference>
<dbReference type="InterPro" id="IPR001867">
    <property type="entry name" value="OmpR/PhoB-type_DNA-bd"/>
</dbReference>
<dbReference type="RefSeq" id="WP_167264193.1">
    <property type="nucleotide sequence ID" value="NZ_BAAAVO010000002.1"/>
</dbReference>
<feature type="modified residue" description="4-aspartylphosphate" evidence="2">
    <location>
        <position position="52"/>
    </location>
</feature>
<dbReference type="Pfam" id="PF00486">
    <property type="entry name" value="Trans_reg_C"/>
    <property type="match status" value="1"/>
</dbReference>
<evidence type="ECO:0000256" key="3">
    <source>
        <dbReference type="PROSITE-ProRule" id="PRU01091"/>
    </source>
</evidence>
<evidence type="ECO:0000313" key="7">
    <source>
        <dbReference type="Proteomes" id="UP000802392"/>
    </source>
</evidence>
<protein>
    <submittedName>
        <fullName evidence="6">Two-component system KDP operon response regulator KdpE</fullName>
    </submittedName>
</protein>
<dbReference type="EMBL" id="JAAOZD010000001">
    <property type="protein sequence ID" value="NIJ00252.1"/>
    <property type="molecule type" value="Genomic_DNA"/>
</dbReference>
<sequence length="224" mass="24867">MTMVLIVEDEARIARAMQVTLQAHGYQALTVGNGTDALEAAAKQPVNIVVLDLGLPDMDGVEIIRRIRGWSSMPIIVLSARHASEDKVEALDAGADDYVTKPFGLDELLARLRVASRRAVTEGEEPTLATADFVVDLAGKRIVKDGAEVRLTPTEWNILELLVRNKGKLVSQQQILTQVWGQAYAKETQYLRVYIAQLRRKLERDPAAPRHLHTEAGMGYRFDP</sequence>
<dbReference type="InterPro" id="IPR001789">
    <property type="entry name" value="Sig_transdc_resp-reg_receiver"/>
</dbReference>
<feature type="DNA-binding region" description="OmpR/PhoB-type" evidence="3">
    <location>
        <begin position="125"/>
        <end position="224"/>
    </location>
</feature>
<evidence type="ECO:0000259" key="5">
    <source>
        <dbReference type="PROSITE" id="PS51755"/>
    </source>
</evidence>
<accession>A0ABX0TCN2</accession>
<gene>
    <name evidence="6" type="ORF">FHR86_000550</name>
</gene>
<name>A0ABX0TCN2_9MICC</name>
<dbReference type="Gene3D" id="1.10.10.10">
    <property type="entry name" value="Winged helix-like DNA-binding domain superfamily/Winged helix DNA-binding domain"/>
    <property type="match status" value="1"/>
</dbReference>
<dbReference type="SMART" id="SM00448">
    <property type="entry name" value="REC"/>
    <property type="match status" value="1"/>
</dbReference>
<evidence type="ECO:0000256" key="2">
    <source>
        <dbReference type="PROSITE-ProRule" id="PRU00169"/>
    </source>
</evidence>
<evidence type="ECO:0000259" key="4">
    <source>
        <dbReference type="PROSITE" id="PS50110"/>
    </source>
</evidence>
<dbReference type="Proteomes" id="UP000802392">
    <property type="component" value="Unassembled WGS sequence"/>
</dbReference>
<organism evidence="6 7">
    <name type="scientific">Paenarthrobacter ilicis</name>
    <dbReference type="NCBI Taxonomy" id="43665"/>
    <lineage>
        <taxon>Bacteria</taxon>
        <taxon>Bacillati</taxon>
        <taxon>Actinomycetota</taxon>
        <taxon>Actinomycetes</taxon>
        <taxon>Micrococcales</taxon>
        <taxon>Micrococcaceae</taxon>
        <taxon>Paenarthrobacter</taxon>
    </lineage>
</organism>
<comment type="caution">
    <text evidence="6">The sequence shown here is derived from an EMBL/GenBank/DDBJ whole genome shotgun (WGS) entry which is preliminary data.</text>
</comment>
<dbReference type="PANTHER" id="PTHR48111">
    <property type="entry name" value="REGULATOR OF RPOS"/>
    <property type="match status" value="1"/>
</dbReference>
<dbReference type="CDD" id="cd17620">
    <property type="entry name" value="REC_OmpR_KdpE-like"/>
    <property type="match status" value="1"/>
</dbReference>
<dbReference type="InterPro" id="IPR011006">
    <property type="entry name" value="CheY-like_superfamily"/>
</dbReference>
<dbReference type="Pfam" id="PF00072">
    <property type="entry name" value="Response_reg"/>
    <property type="match status" value="1"/>
</dbReference>
<reference evidence="6 7" key="1">
    <citation type="submission" date="2020-03" db="EMBL/GenBank/DDBJ databases">
        <title>Genomic Encyclopedia of Type Strains, Phase III (KMG-III): the genomes of soil and plant-associated and newly described type strains.</title>
        <authorList>
            <person name="Whitman W."/>
        </authorList>
    </citation>
    <scope>NUCLEOTIDE SEQUENCE [LARGE SCALE GENOMIC DNA]</scope>
    <source>
        <strain evidence="6 7">CECT 4207</strain>
    </source>
</reference>
<feature type="domain" description="Response regulatory" evidence="4">
    <location>
        <begin position="3"/>
        <end position="116"/>
    </location>
</feature>
<keyword evidence="1 3" id="KW-0238">DNA-binding</keyword>
<dbReference type="CDD" id="cd00383">
    <property type="entry name" value="trans_reg_C"/>
    <property type="match status" value="1"/>
</dbReference>
<evidence type="ECO:0000256" key="1">
    <source>
        <dbReference type="ARBA" id="ARBA00023125"/>
    </source>
</evidence>
<dbReference type="Gene3D" id="3.40.50.2300">
    <property type="match status" value="1"/>
</dbReference>
<dbReference type="SUPFAM" id="SSF52172">
    <property type="entry name" value="CheY-like"/>
    <property type="match status" value="1"/>
</dbReference>